<gene>
    <name evidence="1" type="ORF">DN745_14240</name>
</gene>
<sequence length="105" mass="11654">MKILVNTDSSVKGDERLVEVMQGIVEDALRHFSEEITRVEVHLQDENGPKQGADDKRCTMEARVKGMQPTAVTHHAAKLDDAAMGAAERLRSALDTKLGKRSEQR</sequence>
<dbReference type="EMBL" id="CP030032">
    <property type="protein sequence ID" value="AWV90425.1"/>
    <property type="molecule type" value="Genomic_DNA"/>
</dbReference>
<dbReference type="AlphaFoldDB" id="A0A2Z4FNX0"/>
<organism evidence="1 2">
    <name type="scientific">Bradymonas sediminis</name>
    <dbReference type="NCBI Taxonomy" id="1548548"/>
    <lineage>
        <taxon>Bacteria</taxon>
        <taxon>Deltaproteobacteria</taxon>
        <taxon>Bradymonadales</taxon>
        <taxon>Bradymonadaceae</taxon>
        <taxon>Bradymonas</taxon>
    </lineage>
</organism>
<dbReference type="InterPro" id="IPR036567">
    <property type="entry name" value="RHF-like"/>
</dbReference>
<dbReference type="OrthoDB" id="121633at2"/>
<dbReference type="Gene3D" id="3.30.160.100">
    <property type="entry name" value="Ribosome hibernation promotion factor-like"/>
    <property type="match status" value="1"/>
</dbReference>
<proteinExistence type="predicted"/>
<dbReference type="KEGG" id="bsed:DN745_14240"/>
<dbReference type="Proteomes" id="UP000249799">
    <property type="component" value="Chromosome"/>
</dbReference>
<name>A0A2Z4FNX0_9DELT</name>
<evidence type="ECO:0000313" key="1">
    <source>
        <dbReference type="EMBL" id="AWV90425.1"/>
    </source>
</evidence>
<reference evidence="1 2" key="1">
    <citation type="submission" date="2018-06" db="EMBL/GenBank/DDBJ databases">
        <title>Lujinxingia sediminis gen. nov. sp. nov., a new facultative anaerobic member of the class Deltaproteobacteria, and proposal of Lujinxingaceae fam. nov.</title>
        <authorList>
            <person name="Guo L.-Y."/>
            <person name="Li C.-M."/>
            <person name="Wang S."/>
            <person name="Du Z.-J."/>
        </authorList>
    </citation>
    <scope>NUCLEOTIDE SEQUENCE [LARGE SCALE GENOMIC DNA]</scope>
    <source>
        <strain evidence="1 2">FA350</strain>
    </source>
</reference>
<protein>
    <submittedName>
        <fullName evidence="1">HPF/RaiA family ribosome-associated protein</fullName>
    </submittedName>
</protein>
<evidence type="ECO:0000313" key="2">
    <source>
        <dbReference type="Proteomes" id="UP000249799"/>
    </source>
</evidence>
<keyword evidence="2" id="KW-1185">Reference proteome</keyword>
<dbReference type="RefSeq" id="WP_111335870.1">
    <property type="nucleotide sequence ID" value="NZ_CP030032.1"/>
</dbReference>
<accession>A0A2Z4FNX0</accession>